<dbReference type="PANTHER" id="PTHR10443:SF12">
    <property type="entry name" value="DIPEPTIDASE"/>
    <property type="match status" value="1"/>
</dbReference>
<organism evidence="1 2">
    <name type="scientific">Paenirhodobacter hankyongi</name>
    <dbReference type="NCBI Taxonomy" id="2294033"/>
    <lineage>
        <taxon>Bacteria</taxon>
        <taxon>Pseudomonadati</taxon>
        <taxon>Pseudomonadota</taxon>
        <taxon>Alphaproteobacteria</taxon>
        <taxon>Rhodobacterales</taxon>
        <taxon>Rhodobacter group</taxon>
        <taxon>Paenirhodobacter</taxon>
    </lineage>
</organism>
<accession>A0A421BXR2</accession>
<dbReference type="SUPFAM" id="SSF51556">
    <property type="entry name" value="Metallo-dependent hydrolases"/>
    <property type="match status" value="1"/>
</dbReference>
<gene>
    <name evidence="1" type="ORF">DYS74_01035</name>
</gene>
<dbReference type="PANTHER" id="PTHR10443">
    <property type="entry name" value="MICROSOMAL DIPEPTIDASE"/>
    <property type="match status" value="1"/>
</dbReference>
<comment type="caution">
    <text evidence="1">The sequence shown here is derived from an EMBL/GenBank/DDBJ whole genome shotgun (WGS) entry which is preliminary data.</text>
</comment>
<evidence type="ECO:0000313" key="2">
    <source>
        <dbReference type="Proteomes" id="UP000279673"/>
    </source>
</evidence>
<dbReference type="RefSeq" id="WP_121530302.1">
    <property type="nucleotide sequence ID" value="NZ_RCHI01000001.1"/>
</dbReference>
<evidence type="ECO:0000313" key="1">
    <source>
        <dbReference type="EMBL" id="RLL72938.1"/>
    </source>
</evidence>
<dbReference type="InterPro" id="IPR008257">
    <property type="entry name" value="Pept_M19"/>
</dbReference>
<dbReference type="GO" id="GO:0070573">
    <property type="term" value="F:metallodipeptidase activity"/>
    <property type="evidence" value="ECO:0007669"/>
    <property type="project" value="InterPro"/>
</dbReference>
<protein>
    <submittedName>
        <fullName evidence="1">Peptidase M19</fullName>
    </submittedName>
</protein>
<dbReference type="EMBL" id="RCHI01000001">
    <property type="protein sequence ID" value="RLL72938.1"/>
    <property type="molecule type" value="Genomic_DNA"/>
</dbReference>
<dbReference type="Gene3D" id="3.20.20.140">
    <property type="entry name" value="Metal-dependent hydrolases"/>
    <property type="match status" value="1"/>
</dbReference>
<name>A0A421BXR2_9RHOB</name>
<dbReference type="PROSITE" id="PS51365">
    <property type="entry name" value="RENAL_DIPEPTIDASE_2"/>
    <property type="match status" value="1"/>
</dbReference>
<proteinExistence type="predicted"/>
<dbReference type="InterPro" id="IPR032466">
    <property type="entry name" value="Metal_Hydrolase"/>
</dbReference>
<dbReference type="GO" id="GO:0006508">
    <property type="term" value="P:proteolysis"/>
    <property type="evidence" value="ECO:0007669"/>
    <property type="project" value="InterPro"/>
</dbReference>
<keyword evidence="2" id="KW-1185">Reference proteome</keyword>
<dbReference type="Pfam" id="PF01244">
    <property type="entry name" value="Peptidase_M19"/>
    <property type="match status" value="1"/>
</dbReference>
<dbReference type="AlphaFoldDB" id="A0A421BXR2"/>
<sequence>MARKWLWRLAGVLVLGAGTFFTLAPRIAENGQNAVTPHAPWPVSPEAAALHARLFVGDWHSDALLWGRSLLMRSTRGHVDLPRLRAGHVALQVFTTVTKSPAGQNYEQNSASARDNITALMIAEARPPQTWFSLMARGLDQAARLNATAAKAPEQLTVIRTRADLDALVAARAAGAETVGGLLGAEGGHVLEGRIENLGRLYDAGFRLMGLTHFFDNELGGSLHGEDNAGLTPFGREVVAEMVARHMVIDLAHASPQMARDVLAMPGTRPIVSHTGIHGTCPTKRNFPDELMQAIVAKGGVVGIGFWDEAVCDATPAGIAKSITAAVALLGEDHVSLGSDFDGAVTTDLDSSELAAITQALMDTGMSEAVIAKVMGRNMLRYLRETLPG</sequence>
<dbReference type="Proteomes" id="UP000279673">
    <property type="component" value="Unassembled WGS sequence"/>
</dbReference>
<reference evidence="1 2" key="1">
    <citation type="submission" date="2018-10" db="EMBL/GenBank/DDBJ databases">
        <title>Rhodobacter sp . BO-81.</title>
        <authorList>
            <person name="Im W.T."/>
        </authorList>
    </citation>
    <scope>NUCLEOTIDE SEQUENCE [LARGE SCALE GENOMIC DNA]</scope>
    <source>
        <strain evidence="1 2">BO-81</strain>
    </source>
</reference>